<feature type="coiled-coil region" evidence="1">
    <location>
        <begin position="706"/>
        <end position="733"/>
    </location>
</feature>
<evidence type="ECO:0000313" key="5">
    <source>
        <dbReference type="EMBL" id="OTG25826.1"/>
    </source>
</evidence>
<feature type="compositionally biased region" description="Low complexity" evidence="2">
    <location>
        <begin position="309"/>
        <end position="326"/>
    </location>
</feature>
<dbReference type="PANTHER" id="PTHR31099:SF41">
    <property type="entry name" value="TRANSPOSASE (PUTATIVE), GYPSY TYPE-RELATED"/>
    <property type="match status" value="1"/>
</dbReference>
<reference evidence="4 6" key="1">
    <citation type="journal article" date="2017" name="Nature">
        <title>The sunflower genome provides insights into oil metabolism, flowering and Asterid evolution.</title>
        <authorList>
            <person name="Badouin H."/>
            <person name="Gouzy J."/>
            <person name="Grassa C.J."/>
            <person name="Murat F."/>
            <person name="Staton S.E."/>
            <person name="Cottret L."/>
            <person name="Lelandais-Briere C."/>
            <person name="Owens G.L."/>
            <person name="Carrere S."/>
            <person name="Mayjonade B."/>
            <person name="Legrand L."/>
            <person name="Gill N."/>
            <person name="Kane N.C."/>
            <person name="Bowers J.E."/>
            <person name="Hubner S."/>
            <person name="Bellec A."/>
            <person name="Berard A."/>
            <person name="Berges H."/>
            <person name="Blanchet N."/>
            <person name="Boniface M.C."/>
            <person name="Brunel D."/>
            <person name="Catrice O."/>
            <person name="Chaidir N."/>
            <person name="Claudel C."/>
            <person name="Donnadieu C."/>
            <person name="Faraut T."/>
            <person name="Fievet G."/>
            <person name="Helmstetter N."/>
            <person name="King M."/>
            <person name="Knapp S.J."/>
            <person name="Lai Z."/>
            <person name="Le Paslier M.C."/>
            <person name="Lippi Y."/>
            <person name="Lorenzon L."/>
            <person name="Mandel J.R."/>
            <person name="Marage G."/>
            <person name="Marchand G."/>
            <person name="Marquand E."/>
            <person name="Bret-Mestries E."/>
            <person name="Morien E."/>
            <person name="Nambeesan S."/>
            <person name="Nguyen T."/>
            <person name="Pegot-Espagnet P."/>
            <person name="Pouilly N."/>
            <person name="Raftis F."/>
            <person name="Sallet E."/>
            <person name="Schiex T."/>
            <person name="Thomas J."/>
            <person name="Vandecasteele C."/>
            <person name="Vares D."/>
            <person name="Vear F."/>
            <person name="Vautrin S."/>
            <person name="Crespi M."/>
            <person name="Mangin B."/>
            <person name="Burke J.M."/>
            <person name="Salse J."/>
            <person name="Munos S."/>
            <person name="Vincourt P."/>
            <person name="Rieseberg L.H."/>
            <person name="Langlade N.B."/>
        </authorList>
    </citation>
    <scope>NUCLEOTIDE SEQUENCE [LARGE SCALE GENOMIC DNA]</scope>
    <source>
        <strain evidence="6">cv. SF193</strain>
        <tissue evidence="4">Leaves</tissue>
    </source>
</reference>
<dbReference type="Gramene" id="mRNA:HanXRQr2_Chr05g0225301">
    <property type="protein sequence ID" value="mRNA:HanXRQr2_Chr05g0225301"/>
    <property type="gene ID" value="HanXRQr2_Chr05g0225301"/>
</dbReference>
<evidence type="ECO:0000313" key="6">
    <source>
        <dbReference type="Proteomes" id="UP000215914"/>
    </source>
</evidence>
<protein>
    <recommendedName>
        <fullName evidence="3">Transposase (putative) gypsy type domain-containing protein</fullName>
    </recommendedName>
</protein>
<evidence type="ECO:0000256" key="1">
    <source>
        <dbReference type="SAM" id="Coils"/>
    </source>
</evidence>
<dbReference type="AlphaFoldDB" id="A0A251USI4"/>
<sequence>MAPGKENLSESVSVLTQRQLDKFIREYRIPLDLHPVLSSGTEAIYPFRQGKFPFYTRVCNFANYRVPFSRFLIRVLQFFRVHVCQVNPFGLSRVNHFEISCRALDKKPDLNVFRYFYEFISAGDWYTFAHRKNVPSPSSNERSSLKNWKDNFFWLDDRCLPEDMRWRFKDQSMSFDLEEDFVFNESLVRALIEHQSPIRPLPEHFLWLGRVSFSWARGDKDWPIIRRKSDRAAMSLLDALKVPSMDSFDFDFEQQEDVPFMKQVAPSAHPVRGQTDTNIPVSSAAEATSSIPKDSSKQALAETVSHMPASSKEAGGSSGSHAGQKSILDDVDDDPEIRSLDEALLNQPLSLKSKNVGADTDLVIRSRKRKGESAQVRSLDSLPMPRLKKTKGSSYSEGTVMEELDEHLSGGKSSREEAALARSRPTPAYSGGFVPDSEVESMETENPVGVDKGKAHSEPKVVTFSGTHLGSSLGPDFFMDDEEDQVSSLPSSWFGPELMSFFRYADLFSEDMEIDPSTAEEKFIPDWDIRNKDTVLDVLTAKMMLFNINTPMDHVRSRKMKNPDLGAAVLTNQAQSNIFVTEVYRRWVEAESVRENLEKEVRSLKRKILKSPEVEKKVAQLTQDLRTQQEKVASLMAQNQSSQAAAAAAAEDRDKISSEFKVFSESMKQKDEEHKAVLAKMEESLSGARLAYESMMAERDAFKTGEADLKGRLEEMEGENASLKTEVTDLRETKVWMLTEGAQLLAKNIHKGKEMTAAVAGVNNAMSAVGINSGLHSGYVHALQKKTPFKEIPLLNRNATEELKAAVVCFDTLKFPVIEDLPKLSDAPLPEIKKALRFASDDLPNE</sequence>
<dbReference type="InParanoid" id="A0A251USI4"/>
<evidence type="ECO:0000259" key="3">
    <source>
        <dbReference type="Pfam" id="PF04195"/>
    </source>
</evidence>
<feature type="compositionally biased region" description="Basic and acidic residues" evidence="2">
    <location>
        <begin position="406"/>
        <end position="419"/>
    </location>
</feature>
<dbReference type="InterPro" id="IPR007321">
    <property type="entry name" value="Transposase_28"/>
</dbReference>
<gene>
    <name evidence="5" type="ORF">HannXRQ_Chr05g0151821</name>
    <name evidence="4" type="ORF">HanXRQr2_Chr05g0225301</name>
</gene>
<feature type="region of interest" description="Disordered" evidence="2">
    <location>
        <begin position="366"/>
        <end position="440"/>
    </location>
</feature>
<feature type="compositionally biased region" description="Polar residues" evidence="2">
    <location>
        <begin position="282"/>
        <end position="293"/>
    </location>
</feature>
<dbReference type="Proteomes" id="UP000215914">
    <property type="component" value="Chromosome 5"/>
</dbReference>
<accession>A0A251USI4</accession>
<dbReference type="Pfam" id="PF04195">
    <property type="entry name" value="Transposase_28"/>
    <property type="match status" value="1"/>
</dbReference>
<dbReference type="PANTHER" id="PTHR31099">
    <property type="entry name" value="OS06G0165300 PROTEIN"/>
    <property type="match status" value="1"/>
</dbReference>
<evidence type="ECO:0000313" key="4">
    <source>
        <dbReference type="EMBL" id="KAF5806755.1"/>
    </source>
</evidence>
<feature type="coiled-coil region" evidence="1">
    <location>
        <begin position="587"/>
        <end position="638"/>
    </location>
</feature>
<reference evidence="4" key="3">
    <citation type="submission" date="2020-06" db="EMBL/GenBank/DDBJ databases">
        <title>Helianthus annuus Genome sequencing and assembly Release 2.</title>
        <authorList>
            <person name="Gouzy J."/>
            <person name="Langlade N."/>
            <person name="Munos S."/>
        </authorList>
    </citation>
    <scope>NUCLEOTIDE SEQUENCE</scope>
    <source>
        <tissue evidence="4">Leaves</tissue>
    </source>
</reference>
<feature type="domain" description="Transposase (putative) gypsy type" evidence="3">
    <location>
        <begin position="64"/>
        <end position="118"/>
    </location>
</feature>
<dbReference type="EMBL" id="CM007894">
    <property type="protein sequence ID" value="OTG25826.1"/>
    <property type="molecule type" value="Genomic_DNA"/>
</dbReference>
<reference evidence="5" key="2">
    <citation type="submission" date="2017-02" db="EMBL/GenBank/DDBJ databases">
        <title>Sunflower complete genome.</title>
        <authorList>
            <person name="Langlade N."/>
            <person name="Munos S."/>
        </authorList>
    </citation>
    <scope>NUCLEOTIDE SEQUENCE [LARGE SCALE GENOMIC DNA]</scope>
    <source>
        <tissue evidence="5">Leaves</tissue>
    </source>
</reference>
<keyword evidence="6" id="KW-1185">Reference proteome</keyword>
<name>A0A251USI4_HELAN</name>
<proteinExistence type="predicted"/>
<evidence type="ECO:0000256" key="2">
    <source>
        <dbReference type="SAM" id="MobiDB-lite"/>
    </source>
</evidence>
<dbReference type="EMBL" id="MNCJ02000320">
    <property type="protein sequence ID" value="KAF5806755.1"/>
    <property type="molecule type" value="Genomic_DNA"/>
</dbReference>
<keyword evidence="1" id="KW-0175">Coiled coil</keyword>
<organism evidence="5 6">
    <name type="scientific">Helianthus annuus</name>
    <name type="common">Common sunflower</name>
    <dbReference type="NCBI Taxonomy" id="4232"/>
    <lineage>
        <taxon>Eukaryota</taxon>
        <taxon>Viridiplantae</taxon>
        <taxon>Streptophyta</taxon>
        <taxon>Embryophyta</taxon>
        <taxon>Tracheophyta</taxon>
        <taxon>Spermatophyta</taxon>
        <taxon>Magnoliopsida</taxon>
        <taxon>eudicotyledons</taxon>
        <taxon>Gunneridae</taxon>
        <taxon>Pentapetalae</taxon>
        <taxon>asterids</taxon>
        <taxon>campanulids</taxon>
        <taxon>Asterales</taxon>
        <taxon>Asteraceae</taxon>
        <taxon>Asteroideae</taxon>
        <taxon>Heliantheae alliance</taxon>
        <taxon>Heliantheae</taxon>
        <taxon>Helianthus</taxon>
    </lineage>
</organism>
<feature type="region of interest" description="Disordered" evidence="2">
    <location>
        <begin position="282"/>
        <end position="332"/>
    </location>
</feature>